<dbReference type="InterPro" id="IPR011335">
    <property type="entry name" value="Restrct_endonuc-II-like"/>
</dbReference>
<feature type="domain" description="Putative restriction endonuclease" evidence="1">
    <location>
        <begin position="2"/>
        <end position="61"/>
    </location>
</feature>
<accession>A0A212RIN9</accession>
<keyword evidence="2" id="KW-0540">Nuclease</keyword>
<sequence length="71" mass="8004">MELIEGELVTMSPIGSRHAGVVDRLNHLFSRRTGEGIIVRVQNPLRLSPHSEPQPDVALLRYRPDFYASAH</sequence>
<keyword evidence="3" id="KW-1185">Reference proteome</keyword>
<evidence type="ECO:0000313" key="3">
    <source>
        <dbReference type="Proteomes" id="UP000197025"/>
    </source>
</evidence>
<dbReference type="InterPro" id="IPR012296">
    <property type="entry name" value="Nuclease_put_TT1808"/>
</dbReference>
<gene>
    <name evidence="2" type="ORF">SAMN02746019_00016290</name>
</gene>
<dbReference type="Pfam" id="PF05685">
    <property type="entry name" value="Uma2"/>
    <property type="match status" value="1"/>
</dbReference>
<proteinExistence type="predicted"/>
<dbReference type="CDD" id="cd06260">
    <property type="entry name" value="DUF820-like"/>
    <property type="match status" value="1"/>
</dbReference>
<dbReference type="PANTHER" id="PTHR35400:SF1">
    <property type="entry name" value="SLR1083 PROTEIN"/>
    <property type="match status" value="1"/>
</dbReference>
<evidence type="ECO:0000259" key="1">
    <source>
        <dbReference type="Pfam" id="PF05685"/>
    </source>
</evidence>
<dbReference type="AlphaFoldDB" id="A0A212RIN9"/>
<dbReference type="SUPFAM" id="SSF52980">
    <property type="entry name" value="Restriction endonuclease-like"/>
    <property type="match status" value="1"/>
</dbReference>
<dbReference type="Gene3D" id="3.90.1570.10">
    <property type="entry name" value="tt1808, chain A"/>
    <property type="match status" value="1"/>
</dbReference>
<dbReference type="PANTHER" id="PTHR35400">
    <property type="entry name" value="SLR1083 PROTEIN"/>
    <property type="match status" value="1"/>
</dbReference>
<protein>
    <submittedName>
        <fullName evidence="2">Putative restriction endonuclease</fullName>
    </submittedName>
</protein>
<dbReference type="InterPro" id="IPR008538">
    <property type="entry name" value="Uma2"/>
</dbReference>
<name>A0A212RIN9_9CHLR</name>
<reference evidence="3" key="1">
    <citation type="submission" date="2017-06" db="EMBL/GenBank/DDBJ databases">
        <authorList>
            <person name="Varghese N."/>
            <person name="Submissions S."/>
        </authorList>
    </citation>
    <scope>NUCLEOTIDE SEQUENCE [LARGE SCALE GENOMIC DNA]</scope>
    <source>
        <strain evidence="3">JAD2</strain>
    </source>
</reference>
<dbReference type="EMBL" id="FYEK01000059">
    <property type="protein sequence ID" value="SNB72298.1"/>
    <property type="molecule type" value="Genomic_DNA"/>
</dbReference>
<dbReference type="InParanoid" id="A0A212RIN9"/>
<dbReference type="Proteomes" id="UP000197025">
    <property type="component" value="Unassembled WGS sequence"/>
</dbReference>
<dbReference type="GO" id="GO:0004519">
    <property type="term" value="F:endonuclease activity"/>
    <property type="evidence" value="ECO:0007669"/>
    <property type="project" value="UniProtKB-KW"/>
</dbReference>
<feature type="non-terminal residue" evidence="2">
    <location>
        <position position="71"/>
    </location>
</feature>
<evidence type="ECO:0000313" key="2">
    <source>
        <dbReference type="EMBL" id="SNB72298.1"/>
    </source>
</evidence>
<keyword evidence="2" id="KW-0255">Endonuclease</keyword>
<organism evidence="2 3">
    <name type="scientific">Thermoflexus hugenholtzii JAD2</name>
    <dbReference type="NCBI Taxonomy" id="877466"/>
    <lineage>
        <taxon>Bacteria</taxon>
        <taxon>Bacillati</taxon>
        <taxon>Chloroflexota</taxon>
        <taxon>Thermoflexia</taxon>
        <taxon>Thermoflexales</taxon>
        <taxon>Thermoflexaceae</taxon>
        <taxon>Thermoflexus</taxon>
    </lineage>
</organism>
<keyword evidence="2" id="KW-0378">Hydrolase</keyword>